<evidence type="ECO:0000313" key="2">
    <source>
        <dbReference type="EMBL" id="KAL3126217.1"/>
    </source>
</evidence>
<dbReference type="InterPro" id="IPR003131">
    <property type="entry name" value="T1-type_BTB"/>
</dbReference>
<dbReference type="Pfam" id="PF02214">
    <property type="entry name" value="BTB_2"/>
    <property type="match status" value="1"/>
</dbReference>
<evidence type="ECO:0000259" key="1">
    <source>
        <dbReference type="Pfam" id="PF02214"/>
    </source>
</evidence>
<dbReference type="PANTHER" id="PTHR14499">
    <property type="entry name" value="POTASSIUM CHANNEL TETRAMERIZATION DOMAIN-CONTAINING"/>
    <property type="match status" value="1"/>
</dbReference>
<keyword evidence="3" id="KW-1185">Reference proteome</keyword>
<reference evidence="2 3" key="1">
    <citation type="submission" date="2024-10" db="EMBL/GenBank/DDBJ databases">
        <authorList>
            <person name="Kim D."/>
        </authorList>
    </citation>
    <scope>NUCLEOTIDE SEQUENCE [LARGE SCALE GENOMIC DNA]</scope>
    <source>
        <strain evidence="2">BH-2024</strain>
    </source>
</reference>
<dbReference type="SUPFAM" id="SSF141571">
    <property type="entry name" value="Pentapeptide repeat-like"/>
    <property type="match status" value="1"/>
</dbReference>
<gene>
    <name evidence="2" type="ORF">niasHT_004389</name>
</gene>
<dbReference type="Proteomes" id="UP001620626">
    <property type="component" value="Unassembled WGS sequence"/>
</dbReference>
<organism evidence="2 3">
    <name type="scientific">Heterodera trifolii</name>
    <dbReference type="NCBI Taxonomy" id="157864"/>
    <lineage>
        <taxon>Eukaryota</taxon>
        <taxon>Metazoa</taxon>
        <taxon>Ecdysozoa</taxon>
        <taxon>Nematoda</taxon>
        <taxon>Chromadorea</taxon>
        <taxon>Rhabditida</taxon>
        <taxon>Tylenchina</taxon>
        <taxon>Tylenchomorpha</taxon>
        <taxon>Tylenchoidea</taxon>
        <taxon>Heteroderidae</taxon>
        <taxon>Heteroderinae</taxon>
        <taxon>Heterodera</taxon>
    </lineage>
</organism>
<proteinExistence type="predicted"/>
<protein>
    <recommendedName>
        <fullName evidence="1">Potassium channel tetramerisation-type BTB domain-containing protein</fullName>
    </recommendedName>
</protein>
<name>A0ABD2MFA2_9BILA</name>
<comment type="caution">
    <text evidence="2">The sequence shown here is derived from an EMBL/GenBank/DDBJ whole genome shotgun (WGS) entry which is preliminary data.</text>
</comment>
<evidence type="ECO:0000313" key="3">
    <source>
        <dbReference type="Proteomes" id="UP001620626"/>
    </source>
</evidence>
<dbReference type="SUPFAM" id="SSF54695">
    <property type="entry name" value="POZ domain"/>
    <property type="match status" value="1"/>
</dbReference>
<sequence>MTDIIEFNVGGQIFASTYQTISFDKKSLLYTWYFERKGSAHTMLDKKGRFFIDRDPTSFGIILNYLRLHNAKQLWEVCLPKEPDRLALLTQEAEFFRLPSLRDQAVALLRKCTAEEPSPAEIRGQMMSLKTNDKIDWLGRFAASHYFLSFSTNRRDLTHHNFITGTQFSGIPITGTKFSCIPITGTQPTNISITGTQFSGISITGTQFSGIPITGTKFSCIPIIGTQPTSIPSTGTKFSCIPIAGT</sequence>
<dbReference type="AlphaFoldDB" id="A0ABD2MFA2"/>
<dbReference type="EMBL" id="JBICBT010000002">
    <property type="protein sequence ID" value="KAL3126217.1"/>
    <property type="molecule type" value="Genomic_DNA"/>
</dbReference>
<dbReference type="Gene3D" id="2.160.20.80">
    <property type="entry name" value="E3 ubiquitin-protein ligase SopA"/>
    <property type="match status" value="1"/>
</dbReference>
<dbReference type="InterPro" id="IPR011333">
    <property type="entry name" value="SKP1/BTB/POZ_sf"/>
</dbReference>
<feature type="domain" description="Potassium channel tetramerisation-type BTB" evidence="1">
    <location>
        <begin position="5"/>
        <end position="101"/>
    </location>
</feature>
<accession>A0ABD2MFA2</accession>
<dbReference type="Gene3D" id="3.30.710.10">
    <property type="entry name" value="Potassium Channel Kv1.1, Chain A"/>
    <property type="match status" value="1"/>
</dbReference>
<dbReference type="CDD" id="cd18316">
    <property type="entry name" value="BTB_POZ_KCTD-like"/>
    <property type="match status" value="1"/>
</dbReference>
<dbReference type="PANTHER" id="PTHR14499:SF135">
    <property type="entry name" value="BTB DOMAIN-CONTAINING PROTEIN-RELATED"/>
    <property type="match status" value="1"/>
</dbReference>